<dbReference type="SUPFAM" id="SSF49899">
    <property type="entry name" value="Concanavalin A-like lectins/glucanases"/>
    <property type="match status" value="1"/>
</dbReference>
<dbReference type="RefSeq" id="XP_040630586.1">
    <property type="nucleotide sequence ID" value="XM_040772282.1"/>
</dbReference>
<feature type="signal peptide" evidence="4">
    <location>
        <begin position="1"/>
        <end position="17"/>
    </location>
</feature>
<dbReference type="AlphaFoldDB" id="M5GC73"/>
<dbReference type="EMBL" id="JH795859">
    <property type="protein sequence ID" value="EJU03692.1"/>
    <property type="molecule type" value="Genomic_DNA"/>
</dbReference>
<evidence type="ECO:0000256" key="1">
    <source>
        <dbReference type="ARBA" id="ARBA00006865"/>
    </source>
</evidence>
<dbReference type="FunFam" id="2.60.120.200:FF:000114">
    <property type="entry name" value="Probable endo-1,3(4)-beta-glucanase NFIA_089530"/>
    <property type="match status" value="1"/>
</dbReference>
<dbReference type="Pfam" id="PF26113">
    <property type="entry name" value="GH16_XgeA"/>
    <property type="match status" value="1"/>
</dbReference>
<dbReference type="HOGENOM" id="CLU_016972_0_1_1"/>
<keyword evidence="4" id="KW-0732">Signal</keyword>
<keyword evidence="2 6" id="KW-0378">Hydrolase</keyword>
<dbReference type="OrthoDB" id="192832at2759"/>
<proteinExistence type="inferred from homology"/>
<keyword evidence="3" id="KW-0326">Glycosidase</keyword>
<dbReference type="PANTHER" id="PTHR10963">
    <property type="entry name" value="GLYCOSYL HYDROLASE-RELATED"/>
    <property type="match status" value="1"/>
</dbReference>
<dbReference type="STRING" id="1858805.M5GC73"/>
<evidence type="ECO:0000256" key="4">
    <source>
        <dbReference type="SAM" id="SignalP"/>
    </source>
</evidence>
<evidence type="ECO:0000256" key="2">
    <source>
        <dbReference type="ARBA" id="ARBA00022801"/>
    </source>
</evidence>
<organism evidence="6 7">
    <name type="scientific">Dacryopinax primogenitus (strain DJM 731)</name>
    <name type="common">Brown rot fungus</name>
    <dbReference type="NCBI Taxonomy" id="1858805"/>
    <lineage>
        <taxon>Eukaryota</taxon>
        <taxon>Fungi</taxon>
        <taxon>Dikarya</taxon>
        <taxon>Basidiomycota</taxon>
        <taxon>Agaricomycotina</taxon>
        <taxon>Dacrymycetes</taxon>
        <taxon>Dacrymycetales</taxon>
        <taxon>Dacrymycetaceae</taxon>
        <taxon>Dacryopinax</taxon>
    </lineage>
</organism>
<dbReference type="GO" id="GO:0009251">
    <property type="term" value="P:glucan catabolic process"/>
    <property type="evidence" value="ECO:0007669"/>
    <property type="project" value="TreeGrafter"/>
</dbReference>
<dbReference type="PROSITE" id="PS51762">
    <property type="entry name" value="GH16_2"/>
    <property type="match status" value="1"/>
</dbReference>
<dbReference type="CDD" id="cd02181">
    <property type="entry name" value="GH16_fungal_Lam16A_glucanase"/>
    <property type="match status" value="1"/>
</dbReference>
<gene>
    <name evidence="6" type="ORF">DACRYDRAFT_21190</name>
</gene>
<keyword evidence="7" id="KW-1185">Reference proteome</keyword>
<dbReference type="GO" id="GO:0004553">
    <property type="term" value="F:hydrolase activity, hydrolyzing O-glycosyl compounds"/>
    <property type="evidence" value="ECO:0007669"/>
    <property type="project" value="InterPro"/>
</dbReference>
<sequence length="332" mass="35156">MLSRTLVLGLALLAVASEDTSELPAVKKVRRNKRSCTARSSNFTLTDKFQGTNFFDDWDFFTESDPTHGLVNYLGASDALNAGLISTTASQATMKVDDTTSLASGQRRSSVRISTKKSFDSGLIILDIDAMPHGCAIWPAFWTVGPNWPNGGEIDIIESVNDATNNQMTLHTGAGCTQSNNNAILGQVLTTTCDANVNENSGCGIHDPSSTSSGAGLAQAGGAVFATILDESGVKIWRFDRSNVPADINNGNPSPGTWGPPVAQWSSGTCNPSQFIVEQQIVFDITLCGDWAGSVYGSSGCPGTCQSQVMDPNNFKTGAWVVNYVAVYSESS</sequence>
<dbReference type="InterPro" id="IPR050546">
    <property type="entry name" value="Glycosyl_Hydrlase_16"/>
</dbReference>
<feature type="domain" description="GH16" evidence="5">
    <location>
        <begin position="38"/>
        <end position="300"/>
    </location>
</feature>
<accession>M5GC73</accession>
<name>M5GC73_DACPD</name>
<comment type="similarity">
    <text evidence="1">Belongs to the glycosyl hydrolase 16 family.</text>
</comment>
<dbReference type="GeneID" id="63687344"/>
<protein>
    <submittedName>
        <fullName evidence="6">Glycoside hydrolase family 16 protein</fullName>
    </submittedName>
</protein>
<dbReference type="InterPro" id="IPR013320">
    <property type="entry name" value="ConA-like_dom_sf"/>
</dbReference>
<dbReference type="PANTHER" id="PTHR10963:SF24">
    <property type="entry name" value="GLYCOSIDASE C21B10.07-RELATED"/>
    <property type="match status" value="1"/>
</dbReference>
<dbReference type="Proteomes" id="UP000030653">
    <property type="component" value="Unassembled WGS sequence"/>
</dbReference>
<reference evidence="6 7" key="1">
    <citation type="journal article" date="2012" name="Science">
        <title>The Paleozoic origin of enzymatic lignin decomposition reconstructed from 31 fungal genomes.</title>
        <authorList>
            <person name="Floudas D."/>
            <person name="Binder M."/>
            <person name="Riley R."/>
            <person name="Barry K."/>
            <person name="Blanchette R.A."/>
            <person name="Henrissat B."/>
            <person name="Martinez A.T."/>
            <person name="Otillar R."/>
            <person name="Spatafora J.W."/>
            <person name="Yadav J.S."/>
            <person name="Aerts A."/>
            <person name="Benoit I."/>
            <person name="Boyd A."/>
            <person name="Carlson A."/>
            <person name="Copeland A."/>
            <person name="Coutinho P.M."/>
            <person name="de Vries R.P."/>
            <person name="Ferreira P."/>
            <person name="Findley K."/>
            <person name="Foster B."/>
            <person name="Gaskell J."/>
            <person name="Glotzer D."/>
            <person name="Gorecki P."/>
            <person name="Heitman J."/>
            <person name="Hesse C."/>
            <person name="Hori C."/>
            <person name="Igarashi K."/>
            <person name="Jurgens J.A."/>
            <person name="Kallen N."/>
            <person name="Kersten P."/>
            <person name="Kohler A."/>
            <person name="Kuees U."/>
            <person name="Kumar T.K.A."/>
            <person name="Kuo A."/>
            <person name="LaButti K."/>
            <person name="Larrondo L.F."/>
            <person name="Lindquist E."/>
            <person name="Ling A."/>
            <person name="Lombard V."/>
            <person name="Lucas S."/>
            <person name="Lundell T."/>
            <person name="Martin R."/>
            <person name="McLaughlin D.J."/>
            <person name="Morgenstern I."/>
            <person name="Morin E."/>
            <person name="Murat C."/>
            <person name="Nagy L.G."/>
            <person name="Nolan M."/>
            <person name="Ohm R.A."/>
            <person name="Patyshakuliyeva A."/>
            <person name="Rokas A."/>
            <person name="Ruiz-Duenas F.J."/>
            <person name="Sabat G."/>
            <person name="Salamov A."/>
            <person name="Samejima M."/>
            <person name="Schmutz J."/>
            <person name="Slot J.C."/>
            <person name="St John F."/>
            <person name="Stenlid J."/>
            <person name="Sun H."/>
            <person name="Sun S."/>
            <person name="Syed K."/>
            <person name="Tsang A."/>
            <person name="Wiebenga A."/>
            <person name="Young D."/>
            <person name="Pisabarro A."/>
            <person name="Eastwood D.C."/>
            <person name="Martin F."/>
            <person name="Cullen D."/>
            <person name="Grigoriev I.V."/>
            <person name="Hibbett D.S."/>
        </authorList>
    </citation>
    <scope>NUCLEOTIDE SEQUENCE [LARGE SCALE GENOMIC DNA]</scope>
    <source>
        <strain evidence="6 7">DJM-731 SS1</strain>
    </source>
</reference>
<evidence type="ECO:0000313" key="7">
    <source>
        <dbReference type="Proteomes" id="UP000030653"/>
    </source>
</evidence>
<evidence type="ECO:0000256" key="3">
    <source>
        <dbReference type="ARBA" id="ARBA00023295"/>
    </source>
</evidence>
<dbReference type="InterPro" id="IPR000757">
    <property type="entry name" value="Beta-glucanase-like"/>
</dbReference>
<evidence type="ECO:0000259" key="5">
    <source>
        <dbReference type="PROSITE" id="PS51762"/>
    </source>
</evidence>
<dbReference type="Gene3D" id="2.60.120.200">
    <property type="match status" value="1"/>
</dbReference>
<evidence type="ECO:0000313" key="6">
    <source>
        <dbReference type="EMBL" id="EJU03692.1"/>
    </source>
</evidence>
<dbReference type="OMA" id="AKWKINY"/>
<feature type="chain" id="PRO_5004067630" evidence="4">
    <location>
        <begin position="18"/>
        <end position="332"/>
    </location>
</feature>